<feature type="domain" description="Peptidase M16 N-terminal" evidence="3">
    <location>
        <begin position="117"/>
        <end position="200"/>
    </location>
</feature>
<sequence length="1113" mass="124896">MLSARLASKILPLIVAILSTGLYYLFISNHGQSSHEFLEGCLLRSGWKGRPFWKDFRMPSQKLKPSFRKVQTFKTDYAPCTITQYVSERSGMQVVVADRKGPKINGYFTLATEIFDDSGAPHTLEHLIFMGSKNYQWKGLLDKLSSRAYSSTNAWTATDHTAYTLETAGWDGFAQILPVYLEHVILPTITDDGIVTEVWHIDGEGNDAGVVYSEMQAVENRSTEVMDLKARRLLYPENVGFRYETGGMTEALRVLTPERIRQFHRDMYQPRNLCVVIVGEADHENLLEILDTFEESIKDDIPALDTPFKRPWTDSAQPPVLKESIVTTAEFPEEDESVGEILIGFFGPHCTDVLATSALNILLTYLCGSSVSVLENTLVEREELASSVSYWWESRPNSLIWLQPTGVATEKLAFVENRLFEVLRDVVSKPLDMEYMRECIRREKRQVKYHAETSESFYSTNIITDYLFGKRDGSTLKDLETLAEYDVLEKWSDEEWRAFMKEWMSDAHHISILGKPSLELATKIKSDHEARITKRKEELGADGLQKLAQRLEEAKSKNDAPIPPEVIDRWAVPGTESIHFIESDTARSGNAKSFGLGPGRAQQLINAASDGKLPLFIQFEDVPTNFVHITLHVGTAQVPVHLKPLMAIFSDNFFNTHIVRDGQQINFEQVVMELERDSVGYDIGSSRQLGDTEGYMIQFQAEPDKYDAAVNWLRTMMFDSVFDPVRIKAAVMKALADIPESKRDGRSMAAEVDTAIHMEKSTLTVARRVVVKAVYLKRLKKLLKKNPDQVVEWFNEIRNSLFTFENMRVLVTADLQKLPNPIATWDTLSTALKSQNGSMAPIPKPSSLLNAEGKAPGSVGATIIPMTALDSSFSVSTAPGLSSFADPRLPAIMVAVGYLETVEGPLWNAVRGAGYAYGTFFTRNVESGVISFKVYRSPDASKAIIASRDAIQKIANGDVPIDKHLLEGTISQIVVGFADEQSTMPSAAQQNFVQSVFKELPKDWSKVILKRVREVTEDEIRQALKDFIMPCFAPGTSNVVITCAKLMQEGIETAFKGMGYKVQTHELSHFHDDYGLGAGEDEDDDEDEDDEEEDDDEFDDEEGSEEDDDEDED</sequence>
<dbReference type="FunFam" id="3.30.830.10:FF:000042">
    <property type="entry name" value="Zinc metalloprotease, putative"/>
    <property type="match status" value="1"/>
</dbReference>
<dbReference type="Pfam" id="PF05193">
    <property type="entry name" value="Peptidase_M16_C"/>
    <property type="match status" value="1"/>
</dbReference>
<dbReference type="Proteomes" id="UP000826573">
    <property type="component" value="Unassembled WGS sequence"/>
</dbReference>
<dbReference type="PANTHER" id="PTHR43016">
    <property type="entry name" value="PRESEQUENCE PROTEASE"/>
    <property type="match status" value="1"/>
</dbReference>
<dbReference type="FunFam" id="3.30.830.10:FF:000031">
    <property type="entry name" value="Putative zinc metalloprotease"/>
    <property type="match status" value="1"/>
</dbReference>
<proteinExistence type="predicted"/>
<dbReference type="SUPFAM" id="SSF63411">
    <property type="entry name" value="LuxS/MPP-like metallohydrolase"/>
    <property type="match status" value="4"/>
</dbReference>
<dbReference type="AlphaFoldDB" id="A0A9P8KVL0"/>
<comment type="caution">
    <text evidence="5">The sequence shown here is derived from an EMBL/GenBank/DDBJ whole genome shotgun (WGS) entry which is preliminary data.</text>
</comment>
<dbReference type="InterPro" id="IPR007863">
    <property type="entry name" value="Peptidase_M16_C"/>
</dbReference>
<evidence type="ECO:0000259" key="4">
    <source>
        <dbReference type="Pfam" id="PF05193"/>
    </source>
</evidence>
<dbReference type="FunFam" id="3.30.830.10:FF:000015">
    <property type="entry name" value="Putative zinc metalloprotease"/>
    <property type="match status" value="1"/>
</dbReference>
<gene>
    <name evidence="5" type="ORF">TsFJ059_001569</name>
</gene>
<reference evidence="5 6" key="1">
    <citation type="submission" date="2021-08" db="EMBL/GenBank/DDBJ databases">
        <title>The highly contiguous genome resource for Trichoderma semiorbis FJ059, a fungal antagonistic to plant pathogens.</title>
        <authorList>
            <person name="Liu T."/>
        </authorList>
    </citation>
    <scope>NUCLEOTIDE SEQUENCE [LARGE SCALE GENOMIC DNA]</scope>
    <source>
        <strain evidence="5 6">FJ059</strain>
    </source>
</reference>
<feature type="region of interest" description="Disordered" evidence="1">
    <location>
        <begin position="1071"/>
        <end position="1113"/>
    </location>
</feature>
<evidence type="ECO:0008006" key="7">
    <source>
        <dbReference type="Google" id="ProtNLM"/>
    </source>
</evidence>
<dbReference type="EMBL" id="JAIMJC010000001">
    <property type="protein sequence ID" value="KAH0532940.1"/>
    <property type="molecule type" value="Genomic_DNA"/>
</dbReference>
<dbReference type="InterPro" id="IPR011765">
    <property type="entry name" value="Pept_M16_N"/>
</dbReference>
<organism evidence="5 6">
    <name type="scientific">Trichoderma semiorbis</name>
    <dbReference type="NCBI Taxonomy" id="1491008"/>
    <lineage>
        <taxon>Eukaryota</taxon>
        <taxon>Fungi</taxon>
        <taxon>Dikarya</taxon>
        <taxon>Ascomycota</taxon>
        <taxon>Pezizomycotina</taxon>
        <taxon>Sordariomycetes</taxon>
        <taxon>Hypocreomycetidae</taxon>
        <taxon>Hypocreales</taxon>
        <taxon>Hypocreaceae</taxon>
        <taxon>Trichoderma</taxon>
    </lineage>
</organism>
<dbReference type="PANTHER" id="PTHR43016:SF16">
    <property type="entry name" value="METALLOPROTEASE, PUTATIVE (AFU_ORTHOLOGUE AFUA_4G07610)-RELATED"/>
    <property type="match status" value="1"/>
</dbReference>
<dbReference type="FunFam" id="3.30.830.10:FF:000036">
    <property type="entry name" value="Putative zinc metalloprotease"/>
    <property type="match status" value="1"/>
</dbReference>
<name>A0A9P8KVL0_9HYPO</name>
<keyword evidence="2" id="KW-0472">Membrane</keyword>
<accession>A0A9P8KVL0</accession>
<feature type="compositionally biased region" description="Acidic residues" evidence="1">
    <location>
        <begin position="1079"/>
        <end position="1113"/>
    </location>
</feature>
<evidence type="ECO:0000256" key="1">
    <source>
        <dbReference type="SAM" id="MobiDB-lite"/>
    </source>
</evidence>
<dbReference type="Gene3D" id="3.30.830.10">
    <property type="entry name" value="Metalloenzyme, LuxS/M16 peptidase-like"/>
    <property type="match status" value="4"/>
</dbReference>
<protein>
    <recommendedName>
        <fullName evidence="7">Zinc metalloprotease</fullName>
    </recommendedName>
</protein>
<keyword evidence="6" id="KW-1185">Reference proteome</keyword>
<evidence type="ECO:0000313" key="6">
    <source>
        <dbReference type="Proteomes" id="UP000826573"/>
    </source>
</evidence>
<dbReference type="InterPro" id="IPR011249">
    <property type="entry name" value="Metalloenz_LuxS/M16"/>
</dbReference>
<dbReference type="GO" id="GO:0046872">
    <property type="term" value="F:metal ion binding"/>
    <property type="evidence" value="ECO:0007669"/>
    <property type="project" value="InterPro"/>
</dbReference>
<evidence type="ECO:0000259" key="3">
    <source>
        <dbReference type="Pfam" id="PF00675"/>
    </source>
</evidence>
<dbReference type="Pfam" id="PF00675">
    <property type="entry name" value="Peptidase_M16"/>
    <property type="match status" value="1"/>
</dbReference>
<evidence type="ECO:0000256" key="2">
    <source>
        <dbReference type="SAM" id="Phobius"/>
    </source>
</evidence>
<keyword evidence="2" id="KW-1133">Transmembrane helix</keyword>
<keyword evidence="2" id="KW-0812">Transmembrane</keyword>
<evidence type="ECO:0000313" key="5">
    <source>
        <dbReference type="EMBL" id="KAH0532940.1"/>
    </source>
</evidence>
<feature type="transmembrane region" description="Helical" evidence="2">
    <location>
        <begin position="7"/>
        <end position="26"/>
    </location>
</feature>
<feature type="domain" description="Peptidase M16 C-terminal" evidence="4">
    <location>
        <begin position="255"/>
        <end position="440"/>
    </location>
</feature>